<dbReference type="GO" id="GO:0015628">
    <property type="term" value="P:protein secretion by the type II secretion system"/>
    <property type="evidence" value="ECO:0007669"/>
    <property type="project" value="InterPro"/>
</dbReference>
<feature type="transmembrane region" description="Helical" evidence="11">
    <location>
        <begin position="12"/>
        <end position="33"/>
    </location>
</feature>
<evidence type="ECO:0000256" key="4">
    <source>
        <dbReference type="ARBA" id="ARBA00022481"/>
    </source>
</evidence>
<evidence type="ECO:0000313" key="14">
    <source>
        <dbReference type="Proteomes" id="UP000199517"/>
    </source>
</evidence>
<protein>
    <recommendedName>
        <fullName evidence="2">Type II secretion system protein H</fullName>
    </recommendedName>
    <alternativeName>
        <fullName evidence="10">General secretion pathway protein H</fullName>
    </alternativeName>
</protein>
<evidence type="ECO:0000313" key="13">
    <source>
        <dbReference type="EMBL" id="SFE10559.1"/>
    </source>
</evidence>
<evidence type="ECO:0000256" key="5">
    <source>
        <dbReference type="ARBA" id="ARBA00022519"/>
    </source>
</evidence>
<dbReference type="Gene3D" id="3.55.40.10">
    <property type="entry name" value="minor pseudopilin epsh domain"/>
    <property type="match status" value="1"/>
</dbReference>
<evidence type="ECO:0000256" key="7">
    <source>
        <dbReference type="ARBA" id="ARBA00022989"/>
    </source>
</evidence>
<dbReference type="SUPFAM" id="SSF54523">
    <property type="entry name" value="Pili subunits"/>
    <property type="match status" value="1"/>
</dbReference>
<evidence type="ECO:0000256" key="9">
    <source>
        <dbReference type="ARBA" id="ARBA00025772"/>
    </source>
</evidence>
<dbReference type="InterPro" id="IPR045584">
    <property type="entry name" value="Pilin-like"/>
</dbReference>
<proteinExistence type="inferred from homology"/>
<evidence type="ECO:0000256" key="8">
    <source>
        <dbReference type="ARBA" id="ARBA00023136"/>
    </source>
</evidence>
<sequence length="197" mass="20863">MTGIARRFRARGFTLIELMVTLGIAAILLTLAAPNLSQFQRNSQLTSATNSLVGALNAARAEAMKRGKNTFVVPTSNGNGNQWATGWVVFVDIDRSQAYEAGNDFTVLEQPALPGFITVSANGTANESPAYVMFDSSGYARPKDGSFSNMTINLSRSDLSGASQIAETRRIKIGITGRISTCKPASSSDATCPATDS</sequence>
<comment type="subcellular location">
    <subcellularLocation>
        <location evidence="1">Cell inner membrane</location>
        <topology evidence="1">Single-pass membrane protein</topology>
    </subcellularLocation>
</comment>
<evidence type="ECO:0000259" key="12">
    <source>
        <dbReference type="Pfam" id="PF12019"/>
    </source>
</evidence>
<evidence type="ECO:0000256" key="11">
    <source>
        <dbReference type="SAM" id="Phobius"/>
    </source>
</evidence>
<evidence type="ECO:0000256" key="2">
    <source>
        <dbReference type="ARBA" id="ARBA00021549"/>
    </source>
</evidence>
<dbReference type="InterPro" id="IPR012902">
    <property type="entry name" value="N_methyl_site"/>
</dbReference>
<dbReference type="Proteomes" id="UP000199517">
    <property type="component" value="Unassembled WGS sequence"/>
</dbReference>
<evidence type="ECO:0000256" key="10">
    <source>
        <dbReference type="ARBA" id="ARBA00030775"/>
    </source>
</evidence>
<gene>
    <name evidence="13" type="ORF">SAMN04489710_114104</name>
</gene>
<evidence type="ECO:0000256" key="6">
    <source>
        <dbReference type="ARBA" id="ARBA00022692"/>
    </source>
</evidence>
<dbReference type="GO" id="GO:0005886">
    <property type="term" value="C:plasma membrane"/>
    <property type="evidence" value="ECO:0007669"/>
    <property type="project" value="UniProtKB-SubCell"/>
</dbReference>
<name>A0A1I1XTL0_9BURK</name>
<comment type="similarity">
    <text evidence="9">Belongs to the GSP H family.</text>
</comment>
<dbReference type="Pfam" id="PF12019">
    <property type="entry name" value="GspH"/>
    <property type="match status" value="1"/>
</dbReference>
<organism evidence="13 14">
    <name type="scientific">Paracidovorax konjaci</name>
    <dbReference type="NCBI Taxonomy" id="32040"/>
    <lineage>
        <taxon>Bacteria</taxon>
        <taxon>Pseudomonadati</taxon>
        <taxon>Pseudomonadota</taxon>
        <taxon>Betaproteobacteria</taxon>
        <taxon>Burkholderiales</taxon>
        <taxon>Comamonadaceae</taxon>
        <taxon>Paracidovorax</taxon>
    </lineage>
</organism>
<dbReference type="NCBIfam" id="TIGR02532">
    <property type="entry name" value="IV_pilin_GFxxxE"/>
    <property type="match status" value="1"/>
</dbReference>
<keyword evidence="6 11" id="KW-0812">Transmembrane</keyword>
<dbReference type="GO" id="GO:0015627">
    <property type="term" value="C:type II protein secretion system complex"/>
    <property type="evidence" value="ECO:0007669"/>
    <property type="project" value="InterPro"/>
</dbReference>
<dbReference type="Pfam" id="PF07963">
    <property type="entry name" value="N_methyl"/>
    <property type="match status" value="1"/>
</dbReference>
<dbReference type="InterPro" id="IPR022346">
    <property type="entry name" value="T2SS_GspH"/>
</dbReference>
<evidence type="ECO:0000256" key="1">
    <source>
        <dbReference type="ARBA" id="ARBA00004377"/>
    </source>
</evidence>
<feature type="domain" description="General secretion pathway GspH" evidence="12">
    <location>
        <begin position="48"/>
        <end position="173"/>
    </location>
</feature>
<keyword evidence="4" id="KW-0488">Methylation</keyword>
<evidence type="ECO:0000256" key="3">
    <source>
        <dbReference type="ARBA" id="ARBA00022475"/>
    </source>
</evidence>
<dbReference type="EMBL" id="FOMQ01000014">
    <property type="protein sequence ID" value="SFE10559.1"/>
    <property type="molecule type" value="Genomic_DNA"/>
</dbReference>
<dbReference type="STRING" id="32040.SAMN04489710_114104"/>
<dbReference type="AlphaFoldDB" id="A0A1I1XTL0"/>
<dbReference type="PROSITE" id="PS00409">
    <property type="entry name" value="PROKAR_NTER_METHYL"/>
    <property type="match status" value="1"/>
</dbReference>
<accession>A0A1I1XTL0</accession>
<keyword evidence="14" id="KW-1185">Reference proteome</keyword>
<keyword evidence="8 11" id="KW-0472">Membrane</keyword>
<keyword evidence="5" id="KW-0997">Cell inner membrane</keyword>
<keyword evidence="3" id="KW-1003">Cell membrane</keyword>
<keyword evidence="7 11" id="KW-1133">Transmembrane helix</keyword>
<reference evidence="14" key="1">
    <citation type="submission" date="2016-10" db="EMBL/GenBank/DDBJ databases">
        <authorList>
            <person name="Varghese N."/>
            <person name="Submissions S."/>
        </authorList>
    </citation>
    <scope>NUCLEOTIDE SEQUENCE [LARGE SCALE GENOMIC DNA]</scope>
    <source>
        <strain evidence="14">DSM 7481</strain>
    </source>
</reference>